<evidence type="ECO:0000256" key="2">
    <source>
        <dbReference type="ARBA" id="ARBA00022741"/>
    </source>
</evidence>
<dbReference type="AlphaFoldDB" id="A0A9D1F671"/>
<dbReference type="GO" id="GO:0005524">
    <property type="term" value="F:ATP binding"/>
    <property type="evidence" value="ECO:0007669"/>
    <property type="project" value="UniProtKB-KW"/>
</dbReference>
<keyword evidence="3 6" id="KW-0418">Kinase</keyword>
<evidence type="ECO:0000313" key="7">
    <source>
        <dbReference type="Proteomes" id="UP000823927"/>
    </source>
</evidence>
<dbReference type="PANTHER" id="PTHR43289">
    <property type="entry name" value="MITOGEN-ACTIVATED PROTEIN KINASE KINASE KINASE 20-RELATED"/>
    <property type="match status" value="1"/>
</dbReference>
<keyword evidence="1" id="KW-0808">Transferase</keyword>
<evidence type="ECO:0000256" key="3">
    <source>
        <dbReference type="ARBA" id="ARBA00022777"/>
    </source>
</evidence>
<evidence type="ECO:0000256" key="1">
    <source>
        <dbReference type="ARBA" id="ARBA00022679"/>
    </source>
</evidence>
<evidence type="ECO:0000256" key="4">
    <source>
        <dbReference type="ARBA" id="ARBA00022840"/>
    </source>
</evidence>
<dbReference type="Gene3D" id="1.10.510.10">
    <property type="entry name" value="Transferase(Phosphotransferase) domain 1"/>
    <property type="match status" value="1"/>
</dbReference>
<dbReference type="InterPro" id="IPR000719">
    <property type="entry name" value="Prot_kinase_dom"/>
</dbReference>
<sequence length="654" mass="74432">MKAGDLINHTYRILNPIGHGGIGTIYLAYHENLRKYVVVKKIHDRMVSLVNCRSEVDILKGLHHRFLPQVYDFLELEEGIFTVMDYISGHDLKFYMDQGYAFDDACLVLWLEQLCDVLEYLHGYEIIHCDIKPANIMITDRGDICLIDFNISLDGKNNKDLVGVSSQYAAPEQIKKAQLMLDGLPSGHIVIDARSDLYSAGAVFYHMMSGLMPKERRENQIRLKDMALPYDSAIVNIIDKCMMTDPGRRFKSARAILEALGQREKWSSQWRRMTLVSRIGDGIFLTLFITAVCMMITGYQQDRREEFFSACQAYISREAILYSPGQEEKAVEEYYQQGIDLLNQHDFEKLFSQYSQEKANVLYCTGKALMAVQDYSMAKDYLKEAGSLDGDNYNIFRDLAICQAWEEDYDQARESLNRARYLGLPDTDGALVEGQIAYMQEDYAAAYDMAVAAAEGDDVERQAAVLAVISSEALGNYGECLDFVLNMAGRSGGAARYLWLQKGGELCVIALSRDTRGQSNTAASVLESDADFQEKGISCYEELMDGGFAVLSDLYNLVFLYESAGRLFDCRDLLADMFLMYPQEYKICAQQAYVYYRIENDRPIDQRDYTQVKECYDRAVVLCRESGEEPSEDADIVQLEMILEDLQEKGWLMP</sequence>
<dbReference type="SUPFAM" id="SSF48452">
    <property type="entry name" value="TPR-like"/>
    <property type="match status" value="1"/>
</dbReference>
<gene>
    <name evidence="6" type="ORF">IAB46_10265</name>
</gene>
<dbReference type="InterPro" id="IPR011009">
    <property type="entry name" value="Kinase-like_dom_sf"/>
</dbReference>
<proteinExistence type="predicted"/>
<dbReference type="Pfam" id="PF00069">
    <property type="entry name" value="Pkinase"/>
    <property type="match status" value="1"/>
</dbReference>
<accession>A0A9D1F671</accession>
<dbReference type="CDD" id="cd14014">
    <property type="entry name" value="STKc_PknB_like"/>
    <property type="match status" value="1"/>
</dbReference>
<dbReference type="PROSITE" id="PS00108">
    <property type="entry name" value="PROTEIN_KINASE_ST"/>
    <property type="match status" value="1"/>
</dbReference>
<evidence type="ECO:0000313" key="6">
    <source>
        <dbReference type="EMBL" id="HIS47912.1"/>
    </source>
</evidence>
<keyword evidence="4" id="KW-0067">ATP-binding</keyword>
<comment type="caution">
    <text evidence="6">The sequence shown here is derived from an EMBL/GenBank/DDBJ whole genome shotgun (WGS) entry which is preliminary data.</text>
</comment>
<dbReference type="SMART" id="SM00220">
    <property type="entry name" value="S_TKc"/>
    <property type="match status" value="1"/>
</dbReference>
<keyword evidence="2" id="KW-0547">Nucleotide-binding</keyword>
<protein>
    <submittedName>
        <fullName evidence="6">Protein kinase</fullName>
    </submittedName>
</protein>
<dbReference type="GO" id="GO:0004674">
    <property type="term" value="F:protein serine/threonine kinase activity"/>
    <property type="evidence" value="ECO:0007669"/>
    <property type="project" value="TreeGrafter"/>
</dbReference>
<dbReference type="InterPro" id="IPR011990">
    <property type="entry name" value="TPR-like_helical_dom_sf"/>
</dbReference>
<dbReference type="PANTHER" id="PTHR43289:SF30">
    <property type="entry name" value="NON-SPECIFIC SERINE_THREONINE PROTEIN KINASE"/>
    <property type="match status" value="1"/>
</dbReference>
<name>A0A9D1F671_9FIRM</name>
<reference evidence="6" key="2">
    <citation type="journal article" date="2021" name="PeerJ">
        <title>Extensive microbial diversity within the chicken gut microbiome revealed by metagenomics and culture.</title>
        <authorList>
            <person name="Gilroy R."/>
            <person name="Ravi A."/>
            <person name="Getino M."/>
            <person name="Pursley I."/>
            <person name="Horton D.L."/>
            <person name="Alikhan N.F."/>
            <person name="Baker D."/>
            <person name="Gharbi K."/>
            <person name="Hall N."/>
            <person name="Watson M."/>
            <person name="Adriaenssens E.M."/>
            <person name="Foster-Nyarko E."/>
            <person name="Jarju S."/>
            <person name="Secka A."/>
            <person name="Antonio M."/>
            <person name="Oren A."/>
            <person name="Chaudhuri R.R."/>
            <person name="La Ragione R."/>
            <person name="Hildebrand F."/>
            <person name="Pallen M.J."/>
        </authorList>
    </citation>
    <scope>NUCLEOTIDE SEQUENCE</scope>
    <source>
        <strain evidence="6">CHK178-757</strain>
    </source>
</reference>
<dbReference type="InterPro" id="IPR008271">
    <property type="entry name" value="Ser/Thr_kinase_AS"/>
</dbReference>
<evidence type="ECO:0000259" key="5">
    <source>
        <dbReference type="PROSITE" id="PS50011"/>
    </source>
</evidence>
<reference evidence="6" key="1">
    <citation type="submission" date="2020-10" db="EMBL/GenBank/DDBJ databases">
        <authorList>
            <person name="Gilroy R."/>
        </authorList>
    </citation>
    <scope>NUCLEOTIDE SEQUENCE</scope>
    <source>
        <strain evidence="6">CHK178-757</strain>
    </source>
</reference>
<dbReference type="EMBL" id="DVIT01000037">
    <property type="protein sequence ID" value="HIS47912.1"/>
    <property type="molecule type" value="Genomic_DNA"/>
</dbReference>
<feature type="domain" description="Protein kinase" evidence="5">
    <location>
        <begin position="11"/>
        <end position="267"/>
    </location>
</feature>
<dbReference type="SUPFAM" id="SSF56112">
    <property type="entry name" value="Protein kinase-like (PK-like)"/>
    <property type="match status" value="1"/>
</dbReference>
<dbReference type="Proteomes" id="UP000823927">
    <property type="component" value="Unassembled WGS sequence"/>
</dbReference>
<dbReference type="PROSITE" id="PS50011">
    <property type="entry name" value="PROTEIN_KINASE_DOM"/>
    <property type="match status" value="1"/>
</dbReference>
<organism evidence="6 7">
    <name type="scientific">Candidatus Scybalocola faecigallinarum</name>
    <dbReference type="NCBI Taxonomy" id="2840941"/>
    <lineage>
        <taxon>Bacteria</taxon>
        <taxon>Bacillati</taxon>
        <taxon>Bacillota</taxon>
        <taxon>Clostridia</taxon>
        <taxon>Lachnospirales</taxon>
        <taxon>Lachnospiraceae</taxon>
        <taxon>Lachnospiraceae incertae sedis</taxon>
        <taxon>Candidatus Scybalocola (ex Gilroy et al. 2021)</taxon>
    </lineage>
</organism>
<dbReference type="Gene3D" id="1.25.40.10">
    <property type="entry name" value="Tetratricopeptide repeat domain"/>
    <property type="match status" value="1"/>
</dbReference>